<dbReference type="SUPFAM" id="SSF56112">
    <property type="entry name" value="Protein kinase-like (PK-like)"/>
    <property type="match status" value="1"/>
</dbReference>
<dbReference type="GO" id="GO:0005524">
    <property type="term" value="F:ATP binding"/>
    <property type="evidence" value="ECO:0007669"/>
    <property type="project" value="InterPro"/>
</dbReference>
<protein>
    <recommendedName>
        <fullName evidence="2">Protein kinase domain-containing protein</fullName>
    </recommendedName>
</protein>
<feature type="compositionally biased region" description="Low complexity" evidence="1">
    <location>
        <begin position="1"/>
        <end position="42"/>
    </location>
</feature>
<reference evidence="3 4" key="1">
    <citation type="submission" date="2018-12" db="EMBL/GenBank/DDBJ databases">
        <title>Draft genome sequence of Xylaria grammica IHI A82.</title>
        <authorList>
            <person name="Buettner E."/>
            <person name="Kellner H."/>
        </authorList>
    </citation>
    <scope>NUCLEOTIDE SEQUENCE [LARGE SCALE GENOMIC DNA]</scope>
    <source>
        <strain evidence="3 4">IHI A82</strain>
    </source>
</reference>
<sequence length="550" mass="62427">MQPLSRQSSGQSSQDSYPSSCPSPELSRQSSQTSSSSSYTSSEHGLYQQLKRRLKEGGDTNAFSFLPRDAIDEIITSKIVEAQSSWYDRFKGRSSWYGFLADISFWNGLINYSRSDQVVEQAKGMLAILGLCEKENDMWNLFGDGLTDGHLPLELRLKGYSNVLVSRQGQEFRSFLNWGNVQREVFFNKQWLVLAPVFKTRGQHISVDGHVPLPFYGVEMLSHSATSTISKGWLHAAHLMPKAENDPQIAIKSYVMEEDFKREKDNLEVTKVLNHPHLIRHIATVKQGNVFYVILYWADGGNLTDFWMKYPKVSRTQRPKPLWCFQQMLGLVEALFALHGEGCRHGDLKPENILHFQNSDDPEIRHSQYGTLVMADVGISRVHHTVTELRHDPTKTYATTRSYEGPEAETETNKPRSRRYDMWSAGCIFMEFAIWLLYGCKAIDAFRERRKVFSQKAAYYKCTEHTAEINPAVTAGFDALRNDARCAGLTDLVNLITKDLIVIDPKERAKAGDLRDKFKEIMRKADKDPGYLTDGIESPSSIPAVFAPPG</sequence>
<dbReference type="AlphaFoldDB" id="A0A439DE08"/>
<dbReference type="Gene3D" id="1.10.510.10">
    <property type="entry name" value="Transferase(Phosphotransferase) domain 1"/>
    <property type="match status" value="1"/>
</dbReference>
<dbReference type="InterPro" id="IPR000719">
    <property type="entry name" value="Prot_kinase_dom"/>
</dbReference>
<evidence type="ECO:0000259" key="2">
    <source>
        <dbReference type="PROSITE" id="PS50011"/>
    </source>
</evidence>
<dbReference type="Pfam" id="PF00069">
    <property type="entry name" value="Pkinase"/>
    <property type="match status" value="1"/>
</dbReference>
<accession>A0A439DE08</accession>
<evidence type="ECO:0000313" key="3">
    <source>
        <dbReference type="EMBL" id="RWA12596.1"/>
    </source>
</evidence>
<comment type="caution">
    <text evidence="3">The sequence shown here is derived from an EMBL/GenBank/DDBJ whole genome shotgun (WGS) entry which is preliminary data.</text>
</comment>
<feature type="domain" description="Protein kinase" evidence="2">
    <location>
        <begin position="215"/>
        <end position="522"/>
    </location>
</feature>
<dbReference type="STRING" id="363999.A0A439DE08"/>
<feature type="region of interest" description="Disordered" evidence="1">
    <location>
        <begin position="530"/>
        <end position="550"/>
    </location>
</feature>
<keyword evidence="4" id="KW-1185">Reference proteome</keyword>
<evidence type="ECO:0000256" key="1">
    <source>
        <dbReference type="SAM" id="MobiDB-lite"/>
    </source>
</evidence>
<dbReference type="PROSITE" id="PS50011">
    <property type="entry name" value="PROTEIN_KINASE_DOM"/>
    <property type="match status" value="1"/>
</dbReference>
<dbReference type="Proteomes" id="UP000286045">
    <property type="component" value="Unassembled WGS sequence"/>
</dbReference>
<proteinExistence type="predicted"/>
<name>A0A439DE08_9PEZI</name>
<dbReference type="InterPro" id="IPR011009">
    <property type="entry name" value="Kinase-like_dom_sf"/>
</dbReference>
<dbReference type="CDD" id="cd00180">
    <property type="entry name" value="PKc"/>
    <property type="match status" value="1"/>
</dbReference>
<dbReference type="PANTHER" id="PTHR24359">
    <property type="entry name" value="SERINE/THREONINE-PROTEIN KINASE SBK1"/>
    <property type="match status" value="1"/>
</dbReference>
<dbReference type="GO" id="GO:0004674">
    <property type="term" value="F:protein serine/threonine kinase activity"/>
    <property type="evidence" value="ECO:0007669"/>
    <property type="project" value="TreeGrafter"/>
</dbReference>
<organism evidence="3 4">
    <name type="scientific">Xylaria grammica</name>
    <dbReference type="NCBI Taxonomy" id="363999"/>
    <lineage>
        <taxon>Eukaryota</taxon>
        <taxon>Fungi</taxon>
        <taxon>Dikarya</taxon>
        <taxon>Ascomycota</taxon>
        <taxon>Pezizomycotina</taxon>
        <taxon>Sordariomycetes</taxon>
        <taxon>Xylariomycetidae</taxon>
        <taxon>Xylariales</taxon>
        <taxon>Xylariaceae</taxon>
        <taxon>Xylaria</taxon>
    </lineage>
</organism>
<evidence type="ECO:0000313" key="4">
    <source>
        <dbReference type="Proteomes" id="UP000286045"/>
    </source>
</evidence>
<dbReference type="SMART" id="SM00220">
    <property type="entry name" value="S_TKc"/>
    <property type="match status" value="1"/>
</dbReference>
<dbReference type="EMBL" id="RYZI01000047">
    <property type="protein sequence ID" value="RWA12596.1"/>
    <property type="molecule type" value="Genomic_DNA"/>
</dbReference>
<feature type="region of interest" description="Disordered" evidence="1">
    <location>
        <begin position="1"/>
        <end position="44"/>
    </location>
</feature>
<gene>
    <name evidence="3" type="ORF">EKO27_g2528</name>
</gene>
<dbReference type="PANTHER" id="PTHR24359:SF1">
    <property type="entry name" value="INHIBITOR OF NUCLEAR FACTOR KAPPA-B KINASE EPSILON SUBUNIT HOMOLOG 1-RELATED"/>
    <property type="match status" value="1"/>
</dbReference>